<evidence type="ECO:0000313" key="2">
    <source>
        <dbReference type="Proteomes" id="UP000789831"/>
    </source>
</evidence>
<proteinExistence type="predicted"/>
<accession>A0A9N9CSH1</accession>
<organism evidence="1 2">
    <name type="scientific">Ambispora gerdemannii</name>
    <dbReference type="NCBI Taxonomy" id="144530"/>
    <lineage>
        <taxon>Eukaryota</taxon>
        <taxon>Fungi</taxon>
        <taxon>Fungi incertae sedis</taxon>
        <taxon>Mucoromycota</taxon>
        <taxon>Glomeromycotina</taxon>
        <taxon>Glomeromycetes</taxon>
        <taxon>Archaeosporales</taxon>
        <taxon>Ambisporaceae</taxon>
        <taxon>Ambispora</taxon>
    </lineage>
</organism>
<dbReference type="SUPFAM" id="SSF52058">
    <property type="entry name" value="L domain-like"/>
    <property type="match status" value="1"/>
</dbReference>
<dbReference type="InterPro" id="IPR032675">
    <property type="entry name" value="LRR_dom_sf"/>
</dbReference>
<dbReference type="OrthoDB" id="2397279at2759"/>
<comment type="caution">
    <text evidence="1">The sequence shown here is derived from an EMBL/GenBank/DDBJ whole genome shotgun (WGS) entry which is preliminary data.</text>
</comment>
<dbReference type="Proteomes" id="UP000789831">
    <property type="component" value="Unassembled WGS sequence"/>
</dbReference>
<feature type="non-terminal residue" evidence="1">
    <location>
        <position position="1"/>
    </location>
</feature>
<dbReference type="AlphaFoldDB" id="A0A9N9CSH1"/>
<protein>
    <submittedName>
        <fullName evidence="1">10683_t:CDS:1</fullName>
    </submittedName>
</protein>
<reference evidence="1" key="1">
    <citation type="submission" date="2021-06" db="EMBL/GenBank/DDBJ databases">
        <authorList>
            <person name="Kallberg Y."/>
            <person name="Tangrot J."/>
            <person name="Rosling A."/>
        </authorList>
    </citation>
    <scope>NUCLEOTIDE SEQUENCE</scope>
    <source>
        <strain evidence="1">MT106</strain>
    </source>
</reference>
<name>A0A9N9CSH1_9GLOM</name>
<gene>
    <name evidence="1" type="ORF">AGERDE_LOCUS9670</name>
</gene>
<dbReference type="Gene3D" id="3.80.10.10">
    <property type="entry name" value="Ribonuclease Inhibitor"/>
    <property type="match status" value="1"/>
</dbReference>
<keyword evidence="2" id="KW-1185">Reference proteome</keyword>
<sequence length="216" mass="25120">SNRDSFSTNNSIFYCAENNLTGLEFLQGLFNEKLEIINLANNSINDLSYFKKFIDLRQVYLDNNKFAGSLEPLKYLDKLEELDISNTDINIGLEHLPESIQCFNCSSHRSERKVKLIEAELAPYADTEEGKYNFSNYEVKEKYYDNKIYPETSQKIDENKVLSSEELPTKLYSIKDNKLVKENSDIKNYAILSYVWGDNSDKNKLLEEEKDKLDTL</sequence>
<dbReference type="EMBL" id="CAJVPL010002521">
    <property type="protein sequence ID" value="CAG8612672.1"/>
    <property type="molecule type" value="Genomic_DNA"/>
</dbReference>
<evidence type="ECO:0000313" key="1">
    <source>
        <dbReference type="EMBL" id="CAG8612672.1"/>
    </source>
</evidence>